<dbReference type="PANTHER" id="PTHR37166:SF1">
    <property type="entry name" value="PROTEIN FLAG"/>
    <property type="match status" value="1"/>
</dbReference>
<evidence type="ECO:0000256" key="1">
    <source>
        <dbReference type="SAM" id="MobiDB-lite"/>
    </source>
</evidence>
<organism evidence="2 3">
    <name type="scientific">Candidatus Nitrospira nitrificans</name>
    <dbReference type="NCBI Taxonomy" id="1742973"/>
    <lineage>
        <taxon>Bacteria</taxon>
        <taxon>Pseudomonadati</taxon>
        <taxon>Nitrospirota</taxon>
        <taxon>Nitrospiria</taxon>
        <taxon>Nitrospirales</taxon>
        <taxon>Nitrospiraceae</taxon>
        <taxon>Nitrospira</taxon>
    </lineage>
</organism>
<reference evidence="3" key="1">
    <citation type="submission" date="2015-10" db="EMBL/GenBank/DDBJ databases">
        <authorList>
            <person name="Luecker S."/>
            <person name="Luecker S."/>
        </authorList>
    </citation>
    <scope>NUCLEOTIDE SEQUENCE [LARGE SCALE GENOMIC DNA]</scope>
</reference>
<evidence type="ECO:0000313" key="3">
    <source>
        <dbReference type="Proteomes" id="UP000198736"/>
    </source>
</evidence>
<evidence type="ECO:0000313" key="2">
    <source>
        <dbReference type="EMBL" id="CUS31519.1"/>
    </source>
</evidence>
<dbReference type="SUPFAM" id="SSF160214">
    <property type="entry name" value="FlaG-like"/>
    <property type="match status" value="1"/>
</dbReference>
<protein>
    <submittedName>
        <fullName evidence="2">Putative Flagellar protein FlaG</fullName>
    </submittedName>
</protein>
<keyword evidence="2" id="KW-0966">Cell projection</keyword>
<keyword evidence="2" id="KW-0969">Cilium</keyword>
<dbReference type="Gene3D" id="3.30.160.170">
    <property type="entry name" value="FlaG-like"/>
    <property type="match status" value="1"/>
</dbReference>
<keyword evidence="3" id="KW-1185">Reference proteome</keyword>
<dbReference type="AlphaFoldDB" id="A0A0S4L2U1"/>
<gene>
    <name evidence="2" type="ORF">COMA2_10150</name>
</gene>
<proteinExistence type="predicted"/>
<feature type="region of interest" description="Disordered" evidence="1">
    <location>
        <begin position="16"/>
        <end position="56"/>
    </location>
</feature>
<sequence>MEAAVIYSVTPKADLRVERNRGGEPSGAVEQKPKARKEDAEARSTPRASAERSRIEEAATRVNEVLSLANPQLRIRVDDETERVVVKVVEQESGEVIRQIPPEELLELEKYLSSPKGLLLQEQG</sequence>
<accession>A0A0S4L2U1</accession>
<dbReference type="InterPro" id="IPR035924">
    <property type="entry name" value="FlaG-like_sf"/>
</dbReference>
<feature type="compositionally biased region" description="Basic and acidic residues" evidence="1">
    <location>
        <begin position="31"/>
        <end position="56"/>
    </location>
</feature>
<dbReference type="EMBL" id="CZPZ01000001">
    <property type="protein sequence ID" value="CUS31519.1"/>
    <property type="molecule type" value="Genomic_DNA"/>
</dbReference>
<dbReference type="Proteomes" id="UP000198736">
    <property type="component" value="Unassembled WGS sequence"/>
</dbReference>
<dbReference type="Pfam" id="PF03646">
    <property type="entry name" value="FlaG"/>
    <property type="match status" value="1"/>
</dbReference>
<dbReference type="PANTHER" id="PTHR37166">
    <property type="entry name" value="PROTEIN FLAG"/>
    <property type="match status" value="1"/>
</dbReference>
<dbReference type="InterPro" id="IPR005186">
    <property type="entry name" value="FlaG"/>
</dbReference>
<dbReference type="STRING" id="1742973.COMA2_10150"/>
<name>A0A0S4L2U1_9BACT</name>
<keyword evidence="2" id="KW-0282">Flagellum</keyword>